<dbReference type="Proteomes" id="UP001500177">
    <property type="component" value="Unassembled WGS sequence"/>
</dbReference>
<feature type="transmembrane region" description="Helical" evidence="6">
    <location>
        <begin position="98"/>
        <end position="116"/>
    </location>
</feature>
<feature type="transmembrane region" description="Helical" evidence="6">
    <location>
        <begin position="123"/>
        <end position="148"/>
    </location>
</feature>
<dbReference type="RefSeq" id="WP_217278166.1">
    <property type="nucleotide sequence ID" value="NZ_BAAALX010000009.1"/>
</dbReference>
<dbReference type="Pfam" id="PF02361">
    <property type="entry name" value="CbiQ"/>
    <property type="match status" value="1"/>
</dbReference>
<keyword evidence="2 6" id="KW-0812">Transmembrane</keyword>
<proteinExistence type="predicted"/>
<feature type="transmembrane region" description="Helical" evidence="6">
    <location>
        <begin position="168"/>
        <end position="187"/>
    </location>
</feature>
<evidence type="ECO:0000256" key="6">
    <source>
        <dbReference type="SAM" id="Phobius"/>
    </source>
</evidence>
<dbReference type="CDD" id="cd16914">
    <property type="entry name" value="EcfT"/>
    <property type="match status" value="1"/>
</dbReference>
<feature type="transmembrane region" description="Helical" evidence="6">
    <location>
        <begin position="75"/>
        <end position="92"/>
    </location>
</feature>
<protein>
    <recommendedName>
        <fullName evidence="9">Energy-coupling factor transporter transmembrane protein EcfT</fullName>
    </recommendedName>
</protein>
<accession>A0ABP4L429</accession>
<gene>
    <name evidence="7" type="ORF">GCM10009690_18810</name>
</gene>
<feature type="region of interest" description="Disordered" evidence="5">
    <location>
        <begin position="1"/>
        <end position="21"/>
    </location>
</feature>
<evidence type="ECO:0000313" key="8">
    <source>
        <dbReference type="Proteomes" id="UP001500177"/>
    </source>
</evidence>
<keyword evidence="3 6" id="KW-1133">Transmembrane helix</keyword>
<evidence type="ECO:0000256" key="1">
    <source>
        <dbReference type="ARBA" id="ARBA00004141"/>
    </source>
</evidence>
<dbReference type="EMBL" id="BAAALX010000009">
    <property type="protein sequence ID" value="GAA1516027.1"/>
    <property type="molecule type" value="Genomic_DNA"/>
</dbReference>
<keyword evidence="4 6" id="KW-0472">Membrane</keyword>
<comment type="subcellular location">
    <subcellularLocation>
        <location evidence="1">Membrane</location>
        <topology evidence="1">Multi-pass membrane protein</topology>
    </subcellularLocation>
</comment>
<dbReference type="InterPro" id="IPR003339">
    <property type="entry name" value="ABC/ECF_trnsptr_transmembrane"/>
</dbReference>
<name>A0ABP4L429_9MICO</name>
<evidence type="ECO:0000256" key="5">
    <source>
        <dbReference type="SAM" id="MobiDB-lite"/>
    </source>
</evidence>
<reference evidence="8" key="1">
    <citation type="journal article" date="2019" name="Int. J. Syst. Evol. Microbiol.">
        <title>The Global Catalogue of Microorganisms (GCM) 10K type strain sequencing project: providing services to taxonomists for standard genome sequencing and annotation.</title>
        <authorList>
            <consortium name="The Broad Institute Genomics Platform"/>
            <consortium name="The Broad Institute Genome Sequencing Center for Infectious Disease"/>
            <person name="Wu L."/>
            <person name="Ma J."/>
        </authorList>
    </citation>
    <scope>NUCLEOTIDE SEQUENCE [LARGE SCALE GENOMIC DNA]</scope>
    <source>
        <strain evidence="8">JCM 13318</strain>
    </source>
</reference>
<comment type="caution">
    <text evidence="7">The sequence shown here is derived from an EMBL/GenBank/DDBJ whole genome shotgun (WGS) entry which is preliminary data.</text>
</comment>
<evidence type="ECO:0000256" key="3">
    <source>
        <dbReference type="ARBA" id="ARBA00022989"/>
    </source>
</evidence>
<evidence type="ECO:0000256" key="4">
    <source>
        <dbReference type="ARBA" id="ARBA00023136"/>
    </source>
</evidence>
<evidence type="ECO:0000313" key="7">
    <source>
        <dbReference type="EMBL" id="GAA1516027.1"/>
    </source>
</evidence>
<evidence type="ECO:0000256" key="2">
    <source>
        <dbReference type="ARBA" id="ARBA00022692"/>
    </source>
</evidence>
<feature type="transmembrane region" description="Helical" evidence="6">
    <location>
        <begin position="45"/>
        <end position="68"/>
    </location>
</feature>
<evidence type="ECO:0008006" key="9">
    <source>
        <dbReference type="Google" id="ProtNLM"/>
    </source>
</evidence>
<organism evidence="7 8">
    <name type="scientific">Brevibacterium permense</name>
    <dbReference type="NCBI Taxonomy" id="234834"/>
    <lineage>
        <taxon>Bacteria</taxon>
        <taxon>Bacillati</taxon>
        <taxon>Actinomycetota</taxon>
        <taxon>Actinomycetes</taxon>
        <taxon>Micrococcales</taxon>
        <taxon>Brevibacteriaceae</taxon>
        <taxon>Brevibacterium</taxon>
    </lineage>
</organism>
<sequence length="232" mass="24603">MSGKGPVGVGHTGVGAGDTGRTWRKHAGIKARPQLFGKVAHPRGWLHAVPTGVKLAVIAVIGIVALIFRDAAINWSMFAVLVVLGLTARLRVKHFLRTWIYVAVLVAIVMGLQYFFESMESGLAVGGTVFACVQAALILTLTASVAQLLDTFTVLVSPLRFFGANIELIALAASLMVRAISHISGLLGEAERAVRARGLDSSIKARVVPAILRSVKYAQDTGRALDARGIVD</sequence>
<keyword evidence="8" id="KW-1185">Reference proteome</keyword>
<feature type="compositionally biased region" description="Gly residues" evidence="5">
    <location>
        <begin position="1"/>
        <end position="18"/>
    </location>
</feature>